<proteinExistence type="inferred from homology"/>
<keyword evidence="3" id="KW-0418">Kinase</keyword>
<name>A0A2M8LHQ0_9BACT</name>
<dbReference type="PANTHER" id="PTHR43320">
    <property type="entry name" value="SUGAR KINASE"/>
    <property type="match status" value="1"/>
</dbReference>
<dbReference type="Pfam" id="PF00294">
    <property type="entry name" value="PfkB"/>
    <property type="match status" value="1"/>
</dbReference>
<comment type="caution">
    <text evidence="5">The sequence shown here is derived from an EMBL/GenBank/DDBJ whole genome shotgun (WGS) entry which is preliminary data.</text>
</comment>
<comment type="similarity">
    <text evidence="1">Belongs to the carbohydrate kinase PfkB family.</text>
</comment>
<sequence>MYDIITIGSATRDVFLISDKFMAIPSKKFPSGMGECVALGSKIEIHDMVLTTGGGATNAGATFGSLKFRTATITRIGDDSIGKDVIEDLSRFGVSTHLVRMVKGGETAYSTLLTMKDGERTALVYRGTSSTFTRRDIPTEALKSTKWIYLTSLGGDLTLAKSIITTAHKAGVHVMWNPGSTELSEGIQAFSKILPMIDVLNINLEEAQLLTTKKKLSDIYSVLHSDHMICVITDGTRGATAYRDGWMAHADTTGVKSISRTGAGDAFGSGFLAGLIKTEDITEALRIGTLNAESVILKHGAKNGLLTKWPSAFKKRQIKVSIL</sequence>
<dbReference type="Gene3D" id="3.40.1190.20">
    <property type="match status" value="1"/>
</dbReference>
<dbReference type="SUPFAM" id="SSF53613">
    <property type="entry name" value="Ribokinase-like"/>
    <property type="match status" value="1"/>
</dbReference>
<dbReference type="EMBL" id="PFEU01000008">
    <property type="protein sequence ID" value="PJE76962.1"/>
    <property type="molecule type" value="Genomic_DNA"/>
</dbReference>
<keyword evidence="2" id="KW-0808">Transferase</keyword>
<dbReference type="InterPro" id="IPR029056">
    <property type="entry name" value="Ribokinase-like"/>
</dbReference>
<evidence type="ECO:0000313" key="6">
    <source>
        <dbReference type="Proteomes" id="UP000231436"/>
    </source>
</evidence>
<organism evidence="5 6">
    <name type="scientific">Candidatus Uhrbacteria bacterium CG10_big_fil_rev_8_21_14_0_10_48_16</name>
    <dbReference type="NCBI Taxonomy" id="1975038"/>
    <lineage>
        <taxon>Bacteria</taxon>
        <taxon>Candidatus Uhriibacteriota</taxon>
    </lineage>
</organism>
<evidence type="ECO:0000256" key="2">
    <source>
        <dbReference type="ARBA" id="ARBA00022679"/>
    </source>
</evidence>
<dbReference type="AlphaFoldDB" id="A0A2M8LHQ0"/>
<dbReference type="InterPro" id="IPR052700">
    <property type="entry name" value="Carb_kinase_PfkB-like"/>
</dbReference>
<reference evidence="6" key="1">
    <citation type="submission" date="2017-09" db="EMBL/GenBank/DDBJ databases">
        <title>Depth-based differentiation of microbial function through sediment-hosted aquifers and enrichment of novel symbionts in the deep terrestrial subsurface.</title>
        <authorList>
            <person name="Probst A.J."/>
            <person name="Ladd B."/>
            <person name="Jarett J.K."/>
            <person name="Geller-Mcgrath D.E."/>
            <person name="Sieber C.M.K."/>
            <person name="Emerson J.B."/>
            <person name="Anantharaman K."/>
            <person name="Thomas B.C."/>
            <person name="Malmstrom R."/>
            <person name="Stieglmeier M."/>
            <person name="Klingl A."/>
            <person name="Woyke T."/>
            <person name="Ryan C.M."/>
            <person name="Banfield J.F."/>
        </authorList>
    </citation>
    <scope>NUCLEOTIDE SEQUENCE [LARGE SCALE GENOMIC DNA]</scope>
</reference>
<evidence type="ECO:0000256" key="3">
    <source>
        <dbReference type="ARBA" id="ARBA00022777"/>
    </source>
</evidence>
<dbReference type="InterPro" id="IPR011611">
    <property type="entry name" value="PfkB_dom"/>
</dbReference>
<evidence type="ECO:0000259" key="4">
    <source>
        <dbReference type="Pfam" id="PF00294"/>
    </source>
</evidence>
<dbReference type="Proteomes" id="UP000231436">
    <property type="component" value="Unassembled WGS sequence"/>
</dbReference>
<evidence type="ECO:0000313" key="5">
    <source>
        <dbReference type="EMBL" id="PJE76962.1"/>
    </source>
</evidence>
<accession>A0A2M8LHQ0</accession>
<protein>
    <recommendedName>
        <fullName evidence="4">Carbohydrate kinase PfkB domain-containing protein</fullName>
    </recommendedName>
</protein>
<dbReference type="GO" id="GO:0016301">
    <property type="term" value="F:kinase activity"/>
    <property type="evidence" value="ECO:0007669"/>
    <property type="project" value="UniProtKB-KW"/>
</dbReference>
<feature type="domain" description="Carbohydrate kinase PfkB" evidence="4">
    <location>
        <begin position="39"/>
        <end position="305"/>
    </location>
</feature>
<dbReference type="PANTHER" id="PTHR43320:SF3">
    <property type="entry name" value="CARBOHYDRATE KINASE PFKB DOMAIN-CONTAINING PROTEIN"/>
    <property type="match status" value="1"/>
</dbReference>
<gene>
    <name evidence="5" type="ORF">COV05_02090</name>
</gene>
<evidence type="ECO:0000256" key="1">
    <source>
        <dbReference type="ARBA" id="ARBA00010688"/>
    </source>
</evidence>